<reference evidence="1 2" key="1">
    <citation type="journal article" date="2019" name="Sci. Rep.">
        <title>Orb-weaving spider Araneus ventricosus genome elucidates the spidroin gene catalogue.</title>
        <authorList>
            <person name="Kono N."/>
            <person name="Nakamura H."/>
            <person name="Ohtoshi R."/>
            <person name="Moran D.A.P."/>
            <person name="Shinohara A."/>
            <person name="Yoshida Y."/>
            <person name="Fujiwara M."/>
            <person name="Mori M."/>
            <person name="Tomita M."/>
            <person name="Arakawa K."/>
        </authorList>
    </citation>
    <scope>NUCLEOTIDE SEQUENCE [LARGE SCALE GENOMIC DNA]</scope>
</reference>
<protein>
    <submittedName>
        <fullName evidence="1">Uncharacterized protein</fullName>
    </submittedName>
</protein>
<dbReference type="Proteomes" id="UP000499080">
    <property type="component" value="Unassembled WGS sequence"/>
</dbReference>
<dbReference type="AlphaFoldDB" id="A0A4Y2EKT5"/>
<dbReference type="EMBL" id="BGPR01000612">
    <property type="protein sequence ID" value="GBM28484.1"/>
    <property type="molecule type" value="Genomic_DNA"/>
</dbReference>
<name>A0A4Y2EKT5_ARAVE</name>
<proteinExistence type="predicted"/>
<comment type="caution">
    <text evidence="1">The sequence shown here is derived from an EMBL/GenBank/DDBJ whole genome shotgun (WGS) entry which is preliminary data.</text>
</comment>
<evidence type="ECO:0000313" key="1">
    <source>
        <dbReference type="EMBL" id="GBM28484.1"/>
    </source>
</evidence>
<organism evidence="1 2">
    <name type="scientific">Araneus ventricosus</name>
    <name type="common">Orbweaver spider</name>
    <name type="synonym">Epeira ventricosa</name>
    <dbReference type="NCBI Taxonomy" id="182803"/>
    <lineage>
        <taxon>Eukaryota</taxon>
        <taxon>Metazoa</taxon>
        <taxon>Ecdysozoa</taxon>
        <taxon>Arthropoda</taxon>
        <taxon>Chelicerata</taxon>
        <taxon>Arachnida</taxon>
        <taxon>Araneae</taxon>
        <taxon>Araneomorphae</taxon>
        <taxon>Entelegynae</taxon>
        <taxon>Araneoidea</taxon>
        <taxon>Araneidae</taxon>
        <taxon>Araneus</taxon>
    </lineage>
</organism>
<sequence length="103" mass="11434">MVRRCQARVTTCRLDFINVPVNINKTHFVDLNIALSFLALTLTLGDTVSDPTILYDSDSTFGYLRQAILKRPVCKATQIEQPLLSASIGETSEPKTGSDNWAF</sequence>
<evidence type="ECO:0000313" key="2">
    <source>
        <dbReference type="Proteomes" id="UP000499080"/>
    </source>
</evidence>
<keyword evidence="2" id="KW-1185">Reference proteome</keyword>
<accession>A0A4Y2EKT5</accession>
<gene>
    <name evidence="1" type="ORF">AVEN_135654_1</name>
</gene>